<accession>A0A914EGN6</accession>
<evidence type="ECO:0000259" key="11">
    <source>
        <dbReference type="PROSITE" id="PS50089"/>
    </source>
</evidence>
<dbReference type="GO" id="GO:0005634">
    <property type="term" value="C:nucleus"/>
    <property type="evidence" value="ECO:0007669"/>
    <property type="project" value="TreeGrafter"/>
</dbReference>
<keyword evidence="6" id="KW-0833">Ubl conjugation pathway</keyword>
<dbReference type="SUPFAM" id="SSF57850">
    <property type="entry name" value="RING/U-box"/>
    <property type="match status" value="1"/>
</dbReference>
<feature type="compositionally biased region" description="Polar residues" evidence="10">
    <location>
        <begin position="62"/>
        <end position="81"/>
    </location>
</feature>
<name>A0A914EGN6_9BILA</name>
<keyword evidence="4" id="KW-0479">Metal-binding</keyword>
<dbReference type="InterPro" id="IPR013083">
    <property type="entry name" value="Znf_RING/FYVE/PHD"/>
</dbReference>
<evidence type="ECO:0000256" key="10">
    <source>
        <dbReference type="SAM" id="MobiDB-lite"/>
    </source>
</evidence>
<dbReference type="WBParaSite" id="ACRNAN_scaffold7963.g19046.t1">
    <property type="protein sequence ID" value="ACRNAN_scaffold7963.g19046.t1"/>
    <property type="gene ID" value="ACRNAN_scaffold7963.g19046"/>
</dbReference>
<dbReference type="Gene3D" id="3.30.40.10">
    <property type="entry name" value="Zinc/RING finger domain, C3HC4 (zinc finger)"/>
    <property type="match status" value="1"/>
</dbReference>
<dbReference type="SMART" id="SM00184">
    <property type="entry name" value="RING"/>
    <property type="match status" value="1"/>
</dbReference>
<dbReference type="Proteomes" id="UP000887540">
    <property type="component" value="Unplaced"/>
</dbReference>
<evidence type="ECO:0000256" key="2">
    <source>
        <dbReference type="ARBA" id="ARBA00012483"/>
    </source>
</evidence>
<dbReference type="Pfam" id="PF13639">
    <property type="entry name" value="zf-RING_2"/>
    <property type="match status" value="1"/>
</dbReference>
<evidence type="ECO:0000256" key="5">
    <source>
        <dbReference type="ARBA" id="ARBA00022771"/>
    </source>
</evidence>
<dbReference type="GO" id="GO:0008270">
    <property type="term" value="F:zinc ion binding"/>
    <property type="evidence" value="ECO:0007669"/>
    <property type="project" value="UniProtKB-KW"/>
</dbReference>
<protein>
    <recommendedName>
        <fullName evidence="2">RING-type E3 ubiquitin transferase</fullName>
        <ecNumber evidence="2">2.3.2.27</ecNumber>
    </recommendedName>
</protein>
<organism evidence="12 13">
    <name type="scientific">Acrobeloides nanus</name>
    <dbReference type="NCBI Taxonomy" id="290746"/>
    <lineage>
        <taxon>Eukaryota</taxon>
        <taxon>Metazoa</taxon>
        <taxon>Ecdysozoa</taxon>
        <taxon>Nematoda</taxon>
        <taxon>Chromadorea</taxon>
        <taxon>Rhabditida</taxon>
        <taxon>Tylenchina</taxon>
        <taxon>Cephalobomorpha</taxon>
        <taxon>Cephaloboidea</taxon>
        <taxon>Cephalobidae</taxon>
        <taxon>Acrobeloides</taxon>
    </lineage>
</organism>
<dbReference type="GO" id="GO:0016567">
    <property type="term" value="P:protein ubiquitination"/>
    <property type="evidence" value="ECO:0007669"/>
    <property type="project" value="UniProtKB-ARBA"/>
</dbReference>
<feature type="region of interest" description="Disordered" evidence="10">
    <location>
        <begin position="62"/>
        <end position="84"/>
    </location>
</feature>
<dbReference type="EC" id="2.3.2.27" evidence="2"/>
<evidence type="ECO:0000256" key="1">
    <source>
        <dbReference type="ARBA" id="ARBA00000900"/>
    </source>
</evidence>
<evidence type="ECO:0000313" key="12">
    <source>
        <dbReference type="Proteomes" id="UP000887540"/>
    </source>
</evidence>
<evidence type="ECO:0000313" key="13">
    <source>
        <dbReference type="WBParaSite" id="ACRNAN_scaffold7963.g19046.t1"/>
    </source>
</evidence>
<keyword evidence="7" id="KW-0862">Zinc</keyword>
<dbReference type="PROSITE" id="PS50089">
    <property type="entry name" value="ZF_RING_2"/>
    <property type="match status" value="1"/>
</dbReference>
<proteinExistence type="inferred from homology"/>
<dbReference type="FunFam" id="3.30.40.10:FF:000127">
    <property type="entry name" value="E3 ubiquitin-protein ligase RNF181"/>
    <property type="match status" value="1"/>
</dbReference>
<keyword evidence="3" id="KW-0808">Transferase</keyword>
<comment type="catalytic activity">
    <reaction evidence="1">
        <text>S-ubiquitinyl-[E2 ubiquitin-conjugating enzyme]-L-cysteine + [acceptor protein]-L-lysine = [E2 ubiquitin-conjugating enzyme]-L-cysteine + N(6)-ubiquitinyl-[acceptor protein]-L-lysine.</text>
        <dbReference type="EC" id="2.3.2.27"/>
    </reaction>
</comment>
<evidence type="ECO:0000256" key="8">
    <source>
        <dbReference type="ARBA" id="ARBA00038197"/>
    </source>
</evidence>
<evidence type="ECO:0000256" key="3">
    <source>
        <dbReference type="ARBA" id="ARBA00022679"/>
    </source>
</evidence>
<dbReference type="AlphaFoldDB" id="A0A914EGN6"/>
<dbReference type="PANTHER" id="PTHR45931">
    <property type="entry name" value="SI:CH211-59O9.10"/>
    <property type="match status" value="1"/>
</dbReference>
<evidence type="ECO:0000256" key="4">
    <source>
        <dbReference type="ARBA" id="ARBA00022723"/>
    </source>
</evidence>
<keyword evidence="5 9" id="KW-0863">Zinc-finger</keyword>
<comment type="similarity">
    <text evidence="8">Belongs to the RNF181 family.</text>
</comment>
<feature type="domain" description="RING-type" evidence="11">
    <location>
        <begin position="182"/>
        <end position="223"/>
    </location>
</feature>
<dbReference type="Pfam" id="PF14369">
    <property type="entry name" value="Zn_ribbon_19"/>
    <property type="match status" value="1"/>
</dbReference>
<evidence type="ECO:0000256" key="7">
    <source>
        <dbReference type="ARBA" id="ARBA00022833"/>
    </source>
</evidence>
<dbReference type="CDD" id="cd16454">
    <property type="entry name" value="RING-H2_PA-TM-RING"/>
    <property type="match status" value="1"/>
</dbReference>
<dbReference type="InterPro" id="IPR001841">
    <property type="entry name" value="Znf_RING"/>
</dbReference>
<dbReference type="GO" id="GO:0061630">
    <property type="term" value="F:ubiquitin protein ligase activity"/>
    <property type="evidence" value="ECO:0007669"/>
    <property type="project" value="UniProtKB-EC"/>
</dbReference>
<evidence type="ECO:0000256" key="6">
    <source>
        <dbReference type="ARBA" id="ARBA00022786"/>
    </source>
</evidence>
<keyword evidence="12" id="KW-1185">Reference proteome</keyword>
<evidence type="ECO:0000256" key="9">
    <source>
        <dbReference type="PROSITE-ProRule" id="PRU00175"/>
    </source>
</evidence>
<dbReference type="InterPro" id="IPR039525">
    <property type="entry name" value="RNF126-like_zinc-ribbon"/>
</dbReference>
<reference evidence="13" key="1">
    <citation type="submission" date="2022-11" db="UniProtKB">
        <authorList>
            <consortium name="WormBaseParasite"/>
        </authorList>
    </citation>
    <scope>IDENTIFICATION</scope>
</reference>
<dbReference type="PANTHER" id="PTHR45931:SF3">
    <property type="entry name" value="RING ZINC FINGER-CONTAINING PROTEIN"/>
    <property type="match status" value="1"/>
</dbReference>
<sequence>MAYYCHECNRNVTVDNNMECTDCHGGFVEEVPGNGGNVVEEANTGFIASPFQSPIQALLTGLMNQRNPPPSTSTQHPQRTTAEPEDAMRDFMGQLLTNLIGNLGNRAGGAIHIEIGDENGGRVFHGNLGDYAWGEGGLDQVVTMLLNQFDPNSAARGVSKEDLQNLPMAEVTEKQVENGSQCTTCMEEFKPNESVAVLDCQHIFHRPCIDPWLERHNTCPICRQEVDPSKWPKKKKEVVDIDELD</sequence>
<dbReference type="GO" id="GO:0006511">
    <property type="term" value="P:ubiquitin-dependent protein catabolic process"/>
    <property type="evidence" value="ECO:0007669"/>
    <property type="project" value="TreeGrafter"/>
</dbReference>
<dbReference type="InterPro" id="IPR051834">
    <property type="entry name" value="RING_finger_E3_ligase"/>
</dbReference>